<dbReference type="OrthoDB" id="7848123at2"/>
<name>A0A562UME5_9SPHN</name>
<dbReference type="Proteomes" id="UP000320547">
    <property type="component" value="Unassembled WGS sequence"/>
</dbReference>
<dbReference type="EMBL" id="VLLK01000002">
    <property type="protein sequence ID" value="TWJ06778.1"/>
    <property type="molecule type" value="Genomic_DNA"/>
</dbReference>
<keyword evidence="1" id="KW-1133">Transmembrane helix</keyword>
<accession>A0A562UME5</accession>
<proteinExistence type="predicted"/>
<sequence length="169" mass="18059">MSQTFTPPPLHAHSHENTVPRPALAMAGALVVLSLLLTAAVTFGFMDREAVPSAARSEAAIAPAQTRALRFADTESGNVRVSDADTGELILLVEQDTQSGGFIRGVMRGMARERRMAGIGSQPYFELTLWQDGSLSLRDSATDRQIELGGFGADNRAVFMTLLQQGGAK</sequence>
<feature type="transmembrane region" description="Helical" evidence="1">
    <location>
        <begin position="23"/>
        <end position="46"/>
    </location>
</feature>
<evidence type="ECO:0000256" key="1">
    <source>
        <dbReference type="SAM" id="Phobius"/>
    </source>
</evidence>
<dbReference type="RefSeq" id="WP_067598111.1">
    <property type="nucleotide sequence ID" value="NZ_CP015963.1"/>
</dbReference>
<evidence type="ECO:0000313" key="3">
    <source>
        <dbReference type="Proteomes" id="UP000320547"/>
    </source>
</evidence>
<keyword evidence="1" id="KW-0472">Membrane</keyword>
<reference evidence="2 3" key="1">
    <citation type="submission" date="2019-07" db="EMBL/GenBank/DDBJ databases">
        <title>Genomic Encyclopedia of Archaeal and Bacterial Type Strains, Phase II (KMG-II): from individual species to whole genera.</title>
        <authorList>
            <person name="Goeker M."/>
        </authorList>
    </citation>
    <scope>NUCLEOTIDE SEQUENCE [LARGE SCALE GENOMIC DNA]</scope>
    <source>
        <strain evidence="2 3">ATCC BAA-2084</strain>
    </source>
</reference>
<keyword evidence="3" id="KW-1185">Reference proteome</keyword>
<keyword evidence="1" id="KW-0812">Transmembrane</keyword>
<dbReference type="AlphaFoldDB" id="A0A562UME5"/>
<dbReference type="NCBIfam" id="TIGR03054">
    <property type="entry name" value="photo_alph_chp1"/>
    <property type="match status" value="1"/>
</dbReference>
<organism evidence="2 3">
    <name type="scientific">Altererythrobacter ishigakiensis</name>
    <dbReference type="NCBI Taxonomy" id="476157"/>
    <lineage>
        <taxon>Bacteria</taxon>
        <taxon>Pseudomonadati</taxon>
        <taxon>Pseudomonadota</taxon>
        <taxon>Alphaproteobacteria</taxon>
        <taxon>Sphingomonadales</taxon>
        <taxon>Erythrobacteraceae</taxon>
        <taxon>Altererythrobacter</taxon>
    </lineage>
</organism>
<gene>
    <name evidence="2" type="ORF">JN10_2315</name>
</gene>
<evidence type="ECO:0000313" key="2">
    <source>
        <dbReference type="EMBL" id="TWJ06778.1"/>
    </source>
</evidence>
<dbReference type="InterPro" id="IPR017495">
    <property type="entry name" value="PuhC"/>
</dbReference>
<comment type="caution">
    <text evidence="2">The sequence shown here is derived from an EMBL/GenBank/DDBJ whole genome shotgun (WGS) entry which is preliminary data.</text>
</comment>
<protein>
    <submittedName>
        <fullName evidence="2">Putative photosynthetic complex assembly protein</fullName>
    </submittedName>
</protein>